<feature type="transmembrane region" description="Helical" evidence="1">
    <location>
        <begin position="507"/>
        <end position="538"/>
    </location>
</feature>
<dbReference type="GO" id="GO:0042910">
    <property type="term" value="F:xenobiotic transmembrane transporter activity"/>
    <property type="evidence" value="ECO:0007669"/>
    <property type="project" value="TreeGrafter"/>
</dbReference>
<dbReference type="Gene3D" id="3.30.70.1320">
    <property type="entry name" value="Multidrug efflux transporter AcrB pore domain like"/>
    <property type="match status" value="1"/>
</dbReference>
<name>A0A3B1AWN6_9ZZZZ</name>
<feature type="transmembrane region" description="Helical" evidence="1">
    <location>
        <begin position="987"/>
        <end position="1010"/>
    </location>
</feature>
<dbReference type="GO" id="GO:0005886">
    <property type="term" value="C:plasma membrane"/>
    <property type="evidence" value="ECO:0007669"/>
    <property type="project" value="TreeGrafter"/>
</dbReference>
<feature type="transmembrane region" description="Helical" evidence="1">
    <location>
        <begin position="429"/>
        <end position="449"/>
    </location>
</feature>
<dbReference type="InterPro" id="IPR027463">
    <property type="entry name" value="AcrB_DN_DC_subdom"/>
</dbReference>
<dbReference type="SUPFAM" id="SSF82866">
    <property type="entry name" value="Multidrug efflux transporter AcrB transmembrane domain"/>
    <property type="match status" value="2"/>
</dbReference>
<dbReference type="PANTHER" id="PTHR32063">
    <property type="match status" value="1"/>
</dbReference>
<feature type="transmembrane region" description="Helical" evidence="1">
    <location>
        <begin position="12"/>
        <end position="32"/>
    </location>
</feature>
<dbReference type="Gene3D" id="3.30.70.1430">
    <property type="entry name" value="Multidrug efflux transporter AcrB pore domain"/>
    <property type="match status" value="2"/>
</dbReference>
<evidence type="ECO:0000256" key="1">
    <source>
        <dbReference type="SAM" id="Phobius"/>
    </source>
</evidence>
<feature type="transmembrane region" description="Helical" evidence="1">
    <location>
        <begin position="879"/>
        <end position="899"/>
    </location>
</feature>
<dbReference type="PANTHER" id="PTHR32063:SF33">
    <property type="entry name" value="RND SUPERFAMILY EFFLUX PUMP PERMEASE COMPONENT"/>
    <property type="match status" value="1"/>
</dbReference>
<protein>
    <submittedName>
        <fullName evidence="2">Acriflavin resistance protein</fullName>
    </submittedName>
</protein>
<feature type="transmembrane region" description="Helical" evidence="1">
    <location>
        <begin position="853"/>
        <end position="872"/>
    </location>
</feature>
<sequence length="1026" mass="113139">MSFFKFFAERHLLACVITFLVILLGIGSMLTIKRDAFPSVEFGELLITTTYPGASPEDVELTVTNEIEKEIKEVTGIKRYVSWSMENLSNIHIVIDPDVEDEEKVIREIREAVSRVTDFPEEVTESPLVTELSTSSFPMIEIGLAGDLPYAELRKIARQFQRKLENVDGVSSVNRYGYRTREIQVEINPDKLDKADVSLAEVVRAIGQRNIRATGGSFESYTSEKNIVTLSQFRNPGEVGDVIVRTTFDGPSVKVRDLAVVVDGYEEEKVLSHVNGRKAISFVAFKTDNADIVRTVDAIKELVENEQKHMPSEVRIMFSNDESKFVKDRLSIVANNGMIGLSLVMIVLAIFLSFRVAFWVALGIPVALLGTVFMLPFFGGFLDSITMTAMVLVLGIIVDDAIIIAESIYRRYEQGMSAVPAAVAGVRDVIKPVITTILTTFVVFLPMFFMPGMLGKFVTVIPLVITIALAVSLIESTLALPAHIAASMKPHNGPTRRQRYFNKLRQFYTAVLLRLLPARYVLVVMFVAVLGGALTYAVKYMDFVLFPSSTAERFMILIETPVGTSLQATADRARDVESLVSELGKSELDSFVTRIGTFGDIGSSERENNAAVFVSLTPFSDRQRTADDIVESLREKTDALKGVERIFYMIDSGGPPVGRPIALRVVGVDDAERTRLVNDVVAYLNTLEGTKDIDRDDKEGKSQVEIKFNYDKLARVGISVADVARNVRIAYDGEVVTSVRYGDEDVDFRVIFTEDVRKNPQSLAEMTLPNRNGYLTPLSEMAHFVTSPGPANFTHYKGDRAVTISGDIDKDITTPLKVSQAVLAQFNIERDYPGMALYVGGEAEESKKSVDELIVIMGISCIGIYLLLTLLFNSIWQPLMVMTAIPFALVGVIVGFSVHDEALGFLGMIGVIGLAGVVVNDSLVLVAHVNQLKQQNPERPLRDIVAEGTSNRLRAVLLTTVSTVAGLLPLAYGIGGSDPYMGPMALALGWGLLFATPLTLLLLPCLYMIGEDIRHLFKRKAKLIPR</sequence>
<keyword evidence="1" id="KW-0812">Transmembrane</keyword>
<dbReference type="Gene3D" id="1.20.1640.10">
    <property type="entry name" value="Multidrug efflux transporter AcrB transmembrane domain"/>
    <property type="match status" value="2"/>
</dbReference>
<dbReference type="Gene3D" id="3.30.2090.10">
    <property type="entry name" value="Multidrug efflux transporter AcrB TolC docking domain, DN and DC subdomains"/>
    <property type="match status" value="2"/>
</dbReference>
<reference evidence="2" key="1">
    <citation type="submission" date="2018-06" db="EMBL/GenBank/DDBJ databases">
        <authorList>
            <person name="Zhirakovskaya E."/>
        </authorList>
    </citation>
    <scope>NUCLEOTIDE SEQUENCE</scope>
</reference>
<feature type="transmembrane region" description="Helical" evidence="1">
    <location>
        <begin position="953"/>
        <end position="975"/>
    </location>
</feature>
<organism evidence="2">
    <name type="scientific">hydrothermal vent metagenome</name>
    <dbReference type="NCBI Taxonomy" id="652676"/>
    <lineage>
        <taxon>unclassified sequences</taxon>
        <taxon>metagenomes</taxon>
        <taxon>ecological metagenomes</taxon>
    </lineage>
</organism>
<feature type="transmembrane region" description="Helical" evidence="1">
    <location>
        <begin position="359"/>
        <end position="379"/>
    </location>
</feature>
<keyword evidence="1" id="KW-1133">Transmembrane helix</keyword>
<dbReference type="InterPro" id="IPR001036">
    <property type="entry name" value="Acrflvin-R"/>
</dbReference>
<feature type="transmembrane region" description="Helical" evidence="1">
    <location>
        <begin position="461"/>
        <end position="486"/>
    </location>
</feature>
<keyword evidence="1" id="KW-0472">Membrane</keyword>
<feature type="transmembrane region" description="Helical" evidence="1">
    <location>
        <begin position="905"/>
        <end position="932"/>
    </location>
</feature>
<dbReference type="SUPFAM" id="SSF82714">
    <property type="entry name" value="Multidrug efflux transporter AcrB TolC docking domain, DN and DC subdomains"/>
    <property type="match status" value="2"/>
</dbReference>
<evidence type="ECO:0000313" key="2">
    <source>
        <dbReference type="EMBL" id="VAW98404.1"/>
    </source>
</evidence>
<dbReference type="Pfam" id="PF00873">
    <property type="entry name" value="ACR_tran"/>
    <property type="match status" value="1"/>
</dbReference>
<dbReference type="Gene3D" id="3.30.70.1440">
    <property type="entry name" value="Multidrug efflux transporter AcrB pore domain"/>
    <property type="match status" value="1"/>
</dbReference>
<feature type="transmembrane region" description="Helical" evidence="1">
    <location>
        <begin position="332"/>
        <end position="352"/>
    </location>
</feature>
<dbReference type="AlphaFoldDB" id="A0A3B1AWN6"/>
<proteinExistence type="predicted"/>
<feature type="transmembrane region" description="Helical" evidence="1">
    <location>
        <begin position="385"/>
        <end position="409"/>
    </location>
</feature>
<dbReference type="EMBL" id="UOFV01000141">
    <property type="protein sequence ID" value="VAW98404.1"/>
    <property type="molecule type" value="Genomic_DNA"/>
</dbReference>
<dbReference type="SUPFAM" id="SSF82693">
    <property type="entry name" value="Multidrug efflux transporter AcrB pore domain, PN1, PN2, PC1 and PC2 subdomains"/>
    <property type="match status" value="3"/>
</dbReference>
<accession>A0A3B1AWN6</accession>
<dbReference type="PRINTS" id="PR00702">
    <property type="entry name" value="ACRIFLAVINRP"/>
</dbReference>
<gene>
    <name evidence="2" type="ORF">MNBD_GAMMA19-933</name>
</gene>